<feature type="transmembrane region" description="Helical" evidence="2">
    <location>
        <begin position="27"/>
        <end position="44"/>
    </location>
</feature>
<name>A0A5J9W569_9POAL</name>
<dbReference type="EMBL" id="RWGY01000005">
    <property type="protein sequence ID" value="TVU43085.1"/>
    <property type="molecule type" value="Genomic_DNA"/>
</dbReference>
<dbReference type="AlphaFoldDB" id="A0A5J9W569"/>
<evidence type="ECO:0000313" key="4">
    <source>
        <dbReference type="Proteomes" id="UP000324897"/>
    </source>
</evidence>
<feature type="compositionally biased region" description="Polar residues" evidence="1">
    <location>
        <begin position="190"/>
        <end position="202"/>
    </location>
</feature>
<feature type="compositionally biased region" description="Basic and acidic residues" evidence="1">
    <location>
        <begin position="1"/>
        <end position="13"/>
    </location>
</feature>
<feature type="region of interest" description="Disordered" evidence="1">
    <location>
        <begin position="171"/>
        <end position="202"/>
    </location>
</feature>
<feature type="compositionally biased region" description="Basic and acidic residues" evidence="1">
    <location>
        <begin position="179"/>
        <end position="189"/>
    </location>
</feature>
<keyword evidence="4" id="KW-1185">Reference proteome</keyword>
<organism evidence="3 4">
    <name type="scientific">Eragrostis curvula</name>
    <name type="common">weeping love grass</name>
    <dbReference type="NCBI Taxonomy" id="38414"/>
    <lineage>
        <taxon>Eukaryota</taxon>
        <taxon>Viridiplantae</taxon>
        <taxon>Streptophyta</taxon>
        <taxon>Embryophyta</taxon>
        <taxon>Tracheophyta</taxon>
        <taxon>Spermatophyta</taxon>
        <taxon>Magnoliopsida</taxon>
        <taxon>Liliopsida</taxon>
        <taxon>Poales</taxon>
        <taxon>Poaceae</taxon>
        <taxon>PACMAD clade</taxon>
        <taxon>Chloridoideae</taxon>
        <taxon>Eragrostideae</taxon>
        <taxon>Eragrostidinae</taxon>
        <taxon>Eragrostis</taxon>
    </lineage>
</organism>
<keyword evidence="2" id="KW-1133">Transmembrane helix</keyword>
<keyword evidence="2" id="KW-0472">Membrane</keyword>
<evidence type="ECO:0000313" key="3">
    <source>
        <dbReference type="EMBL" id="TVU43085.1"/>
    </source>
</evidence>
<feature type="transmembrane region" description="Helical" evidence="2">
    <location>
        <begin position="123"/>
        <end position="143"/>
    </location>
</feature>
<accession>A0A5J9W569</accession>
<evidence type="ECO:0000256" key="1">
    <source>
        <dbReference type="SAM" id="MobiDB-lite"/>
    </source>
</evidence>
<reference evidence="3 4" key="1">
    <citation type="journal article" date="2019" name="Sci. Rep.">
        <title>A high-quality genome of Eragrostis curvula grass provides insights into Poaceae evolution and supports new strategies to enhance forage quality.</title>
        <authorList>
            <person name="Carballo J."/>
            <person name="Santos B.A.C.M."/>
            <person name="Zappacosta D."/>
            <person name="Garbus I."/>
            <person name="Selva J.P."/>
            <person name="Gallo C.A."/>
            <person name="Diaz A."/>
            <person name="Albertini E."/>
            <person name="Caccamo M."/>
            <person name="Echenique V."/>
        </authorList>
    </citation>
    <scope>NUCLEOTIDE SEQUENCE [LARGE SCALE GENOMIC DNA]</scope>
    <source>
        <strain evidence="4">cv. Victoria</strain>
        <tissue evidence="3">Leaf</tissue>
    </source>
</reference>
<feature type="region of interest" description="Disordered" evidence="1">
    <location>
        <begin position="1"/>
        <end position="22"/>
    </location>
</feature>
<feature type="non-terminal residue" evidence="3">
    <location>
        <position position="1"/>
    </location>
</feature>
<feature type="transmembrane region" description="Helical" evidence="2">
    <location>
        <begin position="50"/>
        <end position="71"/>
    </location>
</feature>
<protein>
    <submittedName>
        <fullName evidence="3">Uncharacterized protein</fullName>
    </submittedName>
</protein>
<sequence>MLRDARIDRERPSDAPSPTMSNLGSRLTAAGFAFMLLAVSVGVGSVKCGALLGLVGVLVGANFIAIGVRMAEEPTAPIRHSVFAAGVGGELTAFRRRNLTVLGLAMASSAVTAVVAAEASPLLCFSMFALLLLGLWLVAAGVLGDQSAAAATPDSTIVQCRTLLNNDYSARTPVLNRDTPSRNRAKELKQSTGAPASPVTTVTADEAVASPTTARLRRRNAVSAPTPATTALTMVGVVGSSAIRTATAMRLAPARTPTKPRNKPSLPEPTPATTASNRKAKPAVVIFLGRVRAGPGLRGEVHLIIGAACKELRN</sequence>
<evidence type="ECO:0000256" key="2">
    <source>
        <dbReference type="SAM" id="Phobius"/>
    </source>
</evidence>
<keyword evidence="2" id="KW-0812">Transmembrane</keyword>
<gene>
    <name evidence="3" type="ORF">EJB05_09522</name>
</gene>
<feature type="transmembrane region" description="Helical" evidence="2">
    <location>
        <begin position="99"/>
        <end position="117"/>
    </location>
</feature>
<feature type="region of interest" description="Disordered" evidence="1">
    <location>
        <begin position="252"/>
        <end position="277"/>
    </location>
</feature>
<proteinExistence type="predicted"/>
<comment type="caution">
    <text evidence="3">The sequence shown here is derived from an EMBL/GenBank/DDBJ whole genome shotgun (WGS) entry which is preliminary data.</text>
</comment>
<dbReference type="Gramene" id="TVU43085">
    <property type="protein sequence ID" value="TVU43085"/>
    <property type="gene ID" value="EJB05_09522"/>
</dbReference>
<dbReference type="Proteomes" id="UP000324897">
    <property type="component" value="Unassembled WGS sequence"/>
</dbReference>